<organism evidence="2 3">
    <name type="scientific">Wickerhamomyces anomalus (strain ATCC 58044 / CBS 1984 / NCYC 433 / NRRL Y-366-8)</name>
    <name type="common">Yeast</name>
    <name type="synonym">Hansenula anomala</name>
    <dbReference type="NCBI Taxonomy" id="683960"/>
    <lineage>
        <taxon>Eukaryota</taxon>
        <taxon>Fungi</taxon>
        <taxon>Dikarya</taxon>
        <taxon>Ascomycota</taxon>
        <taxon>Saccharomycotina</taxon>
        <taxon>Saccharomycetes</taxon>
        <taxon>Phaffomycetales</taxon>
        <taxon>Wickerhamomycetaceae</taxon>
        <taxon>Wickerhamomyces</taxon>
    </lineage>
</organism>
<gene>
    <name evidence="2" type="ORF">WICANDRAFT_82130</name>
</gene>
<dbReference type="Pfam" id="PF23024">
    <property type="entry name" value="AMP-dom_DIP2-like"/>
    <property type="match status" value="1"/>
</dbReference>
<dbReference type="Pfam" id="PF24919">
    <property type="entry name" value="Mug62"/>
    <property type="match status" value="1"/>
</dbReference>
<evidence type="ECO:0000313" key="3">
    <source>
        <dbReference type="Proteomes" id="UP000094112"/>
    </source>
</evidence>
<dbReference type="InterPro" id="IPR056881">
    <property type="entry name" value="Mug62_dom"/>
</dbReference>
<name>A0A1E3P9D8_WICAA</name>
<dbReference type="InterPro" id="IPR000873">
    <property type="entry name" value="AMP-dep_synth/lig_dom"/>
</dbReference>
<dbReference type="GO" id="GO:0005829">
    <property type="term" value="C:cytosol"/>
    <property type="evidence" value="ECO:0007669"/>
    <property type="project" value="TreeGrafter"/>
</dbReference>
<dbReference type="Proteomes" id="UP000094112">
    <property type="component" value="Unassembled WGS sequence"/>
</dbReference>
<evidence type="ECO:0000313" key="2">
    <source>
        <dbReference type="EMBL" id="ODQ62001.1"/>
    </source>
</evidence>
<protein>
    <recommendedName>
        <fullName evidence="1">DMAP1-binding domain-containing protein</fullName>
    </recommendedName>
</protein>
<dbReference type="RefSeq" id="XP_019041208.1">
    <property type="nucleotide sequence ID" value="XM_019185338.1"/>
</dbReference>
<dbReference type="EMBL" id="KV454208">
    <property type="protein sequence ID" value="ODQ62001.1"/>
    <property type="molecule type" value="Genomic_DNA"/>
</dbReference>
<proteinExistence type="predicted"/>
<dbReference type="GeneID" id="30202584"/>
<evidence type="ECO:0000259" key="1">
    <source>
        <dbReference type="PROSITE" id="PS51912"/>
    </source>
</evidence>
<keyword evidence="3" id="KW-1185">Reference proteome</keyword>
<dbReference type="InterPro" id="IPR042099">
    <property type="entry name" value="ANL_N_sf"/>
</dbReference>
<dbReference type="Pfam" id="PF00501">
    <property type="entry name" value="AMP-binding"/>
    <property type="match status" value="2"/>
</dbReference>
<dbReference type="Pfam" id="PF06464">
    <property type="entry name" value="DMAP_binding"/>
    <property type="match status" value="1"/>
</dbReference>
<reference evidence="2 3" key="1">
    <citation type="journal article" date="2016" name="Proc. Natl. Acad. Sci. U.S.A.">
        <title>Comparative genomics of biotechnologically important yeasts.</title>
        <authorList>
            <person name="Riley R."/>
            <person name="Haridas S."/>
            <person name="Wolfe K.H."/>
            <person name="Lopes M.R."/>
            <person name="Hittinger C.T."/>
            <person name="Goeker M."/>
            <person name="Salamov A.A."/>
            <person name="Wisecaver J.H."/>
            <person name="Long T.M."/>
            <person name="Calvey C.H."/>
            <person name="Aerts A.L."/>
            <person name="Barry K.W."/>
            <person name="Choi C."/>
            <person name="Clum A."/>
            <person name="Coughlan A.Y."/>
            <person name="Deshpande S."/>
            <person name="Douglass A.P."/>
            <person name="Hanson S.J."/>
            <person name="Klenk H.-P."/>
            <person name="LaButti K.M."/>
            <person name="Lapidus A."/>
            <person name="Lindquist E.A."/>
            <person name="Lipzen A.M."/>
            <person name="Meier-Kolthoff J.P."/>
            <person name="Ohm R.A."/>
            <person name="Otillar R.P."/>
            <person name="Pangilinan J.L."/>
            <person name="Peng Y."/>
            <person name="Rokas A."/>
            <person name="Rosa C.A."/>
            <person name="Scheuner C."/>
            <person name="Sibirny A.A."/>
            <person name="Slot J.C."/>
            <person name="Stielow J.B."/>
            <person name="Sun H."/>
            <person name="Kurtzman C.P."/>
            <person name="Blackwell M."/>
            <person name="Grigoriev I.V."/>
            <person name="Jeffries T.W."/>
        </authorList>
    </citation>
    <scope>NUCLEOTIDE SEQUENCE [LARGE SCALE GENOMIC DNA]</scope>
    <source>
        <strain evidence="3">ATCC 58044 / CBS 1984 / NCYC 433 / NRRL Y-366-8</strain>
    </source>
</reference>
<dbReference type="SUPFAM" id="SSF56801">
    <property type="entry name" value="Acetyl-CoA synthetase-like"/>
    <property type="match status" value="2"/>
</dbReference>
<dbReference type="InterPro" id="IPR025110">
    <property type="entry name" value="AMP-bd_C"/>
</dbReference>
<dbReference type="PANTHER" id="PTHR22754:SF32">
    <property type="entry name" value="DISCO-INTERACTING PROTEIN 2"/>
    <property type="match status" value="1"/>
</dbReference>
<dbReference type="PROSITE" id="PS51912">
    <property type="entry name" value="DMAP1_BIND"/>
    <property type="match status" value="1"/>
</dbReference>
<dbReference type="Gene3D" id="3.40.50.12780">
    <property type="entry name" value="N-terminal domain of ligase-like"/>
    <property type="match status" value="2"/>
</dbReference>
<dbReference type="Gene3D" id="3.30.300.30">
    <property type="match status" value="2"/>
</dbReference>
<dbReference type="OrthoDB" id="69964at2759"/>
<dbReference type="InterPro" id="IPR045851">
    <property type="entry name" value="AMP-bd_C_sf"/>
</dbReference>
<sequence length="1586" mass="176846">MDSSIPTGLPPRALEELQELNNEFSDGYLTEKGYIKKKKAILSKYEPNTQIFTEHSTPETSSRAHSHNRAYKLQKPLDPRVINSEITNVGSFDTLATILRHRSSTYQREIALVIVDSKGKESVTVTWEKLYLKAEKVAQQIRDKSGLYKNDRVCLIYQNVEVVDFTIALFGCFLAGVVAVPITLDLKLSEIVQIMNQTQSHLCLTSKQVAEYLDKKVNATSKIKWPKGLEFWKTTDFGTYHPQKKQDPPILQVPDLAYIEYVKSPDGELRGVAISHKTIMQQMNSLTKILSSNPNYNGKSFKRSDLSFTRNKNVMLNILDARKSVGLIVGTLLNVFSGNLMIWTPSSLLDVAGLYANIITRFGVTVLLNDYLSLKQVVYNYQSFPQYTRKFSKKEVDFSSLKWCLIYTSIVDGEFHEILTNRWLKPLGCRNVDNVVAPLLTLSEFGGMVISMRDWLGEEHKLNTTFNQSMNDDGEIISKSVSNLSEVLIDKNSLTTNTVKVVSDRPPPITENFRSSDFIRIGSFGYPLPDATLAIVNPDTCYLSGVMEVGEIWIDSVSLPGGFWGLPTGTENIFHARCRDHEGVLDLEFLRTGLLGFTYNGKVYVLGLYEDRLRQRVTWIDKKAIKPDDIQYKYHYSDHIAYTLARAIPQRRVSDSSTFDVLINNEYLPVVVIESAFATPSETGMVDIPELDLIASKSFVVLERYHNVRPYCVLILPPDTLPRTIKSGIPGIANMLCKRQFLEGNLRSVFVKYNIRRSITEVPRSKYYLDSVWSKTVSDQRFISLQNSDDQYSGLDYRDTSIDDRTKRPLTDFKSIVEILQWRIKHQADELAFSTVTRGATAKQTSWKKFDNKVAGVVSLILDKIKKFKMKVGDHVILMYTLSEDFVCALYACFLTGMVPIPMNPIDANRLSEDIPCLVSVIRDYRVKTIMVNNDVEAILKNKPVSPLLKESNAYQTIKLRNTSKAKTSASLCSLQSRIDPLFKINNAVESGSTALIWLSYSEDGRRLAVKFTHNTISSVCKIMKETCQLESKNPVISCVRHTAGIGFIQSALIGVYLGSSTHIIPPIDFATNPSLFFLTLSRYKVKDVYVTPQMMEYALRKVKSKDFNLDRVKNLMIGYDGRPDVNLIKNVAVQFSPTKLSSSAINHIYSHNFNPMITSRSYLSFDAIDLWIDPDALRLGLISIVNPSNNPNAIHLQDSGIVPVCTQIAIVNPETRRLCKVGEFGEIWVCSEGNVQGTISKLYNKSIETFDKYQFNAKIEGGDNSLNYIRTGDLGFLHNVSRYDKSTAIDFQPLFVLGQIADTFESMGLLHFAGDVETSIENSHPEIRSGGCCVFKAGGFVIAVIDSIRGRYLSSLVPVLFNKVLSDHYLILDIVAFTKPNAFPYSRLGIKQRRKVVDYFVSKKLAVQAQYGINQAVDVVDCVAGAGGAGLNEKAGFSVVGVDEEPNKGFELSPNENAVFFGAGSSFVSVVDGAPKLNPEGLKKLPSEGFEASTEVEEPKLMVGFDEEAAGAKLNAGFLFSGSPSVAGLSSFFSVPKNPFAGAPIENDGLETSFLGSAFVPNENTGFSLASFGFSPNANDGLALD</sequence>
<dbReference type="PANTHER" id="PTHR22754">
    <property type="entry name" value="DISCO-INTERACTING PROTEIN 2 DIP2 -RELATED"/>
    <property type="match status" value="1"/>
</dbReference>
<dbReference type="STRING" id="683960.A0A1E3P9D8"/>
<dbReference type="InterPro" id="IPR010506">
    <property type="entry name" value="DMAP1-bd"/>
</dbReference>
<feature type="domain" description="DMAP1-binding" evidence="1">
    <location>
        <begin position="5"/>
        <end position="102"/>
    </location>
</feature>
<accession>A0A1E3P9D8</accession>
<dbReference type="SMART" id="SM01137">
    <property type="entry name" value="DMAP_binding"/>
    <property type="match status" value="1"/>
</dbReference>